<reference evidence="2 3" key="1">
    <citation type="submission" date="2020-02" db="EMBL/GenBank/DDBJ databases">
        <authorList>
            <person name="Ferguson B K."/>
        </authorList>
    </citation>
    <scope>NUCLEOTIDE SEQUENCE [LARGE SCALE GENOMIC DNA]</scope>
</reference>
<evidence type="ECO:0000313" key="3">
    <source>
        <dbReference type="Proteomes" id="UP000479000"/>
    </source>
</evidence>
<gene>
    <name evidence="2" type="ORF">NTEN_LOCUS7949</name>
</gene>
<evidence type="ECO:0000256" key="1">
    <source>
        <dbReference type="SAM" id="MobiDB-lite"/>
    </source>
</evidence>
<feature type="region of interest" description="Disordered" evidence="1">
    <location>
        <begin position="170"/>
        <end position="202"/>
    </location>
</feature>
<dbReference type="Proteomes" id="UP000479000">
    <property type="component" value="Unassembled WGS sequence"/>
</dbReference>
<feature type="compositionally biased region" description="Polar residues" evidence="1">
    <location>
        <begin position="175"/>
        <end position="198"/>
    </location>
</feature>
<dbReference type="EMBL" id="CADCXU010011954">
    <property type="protein sequence ID" value="CAB0002162.1"/>
    <property type="molecule type" value="Genomic_DNA"/>
</dbReference>
<organism evidence="2 3">
    <name type="scientific">Nesidiocoris tenuis</name>
    <dbReference type="NCBI Taxonomy" id="355587"/>
    <lineage>
        <taxon>Eukaryota</taxon>
        <taxon>Metazoa</taxon>
        <taxon>Ecdysozoa</taxon>
        <taxon>Arthropoda</taxon>
        <taxon>Hexapoda</taxon>
        <taxon>Insecta</taxon>
        <taxon>Pterygota</taxon>
        <taxon>Neoptera</taxon>
        <taxon>Paraneoptera</taxon>
        <taxon>Hemiptera</taxon>
        <taxon>Heteroptera</taxon>
        <taxon>Panheteroptera</taxon>
        <taxon>Cimicomorpha</taxon>
        <taxon>Miridae</taxon>
        <taxon>Dicyphina</taxon>
        <taxon>Nesidiocoris</taxon>
    </lineage>
</organism>
<dbReference type="AlphaFoldDB" id="A0A6H5GGK9"/>
<protein>
    <submittedName>
        <fullName evidence="2">Uncharacterized protein</fullName>
    </submittedName>
</protein>
<keyword evidence="3" id="KW-1185">Reference proteome</keyword>
<name>A0A6H5GGK9_9HEMI</name>
<proteinExistence type="predicted"/>
<evidence type="ECO:0000313" key="2">
    <source>
        <dbReference type="EMBL" id="CAB0002162.1"/>
    </source>
</evidence>
<sequence>MKEEVLTYLHTKFSFLVGHYSKFMTYLEQEEYRNLQYFIAHKYQLPKRMIPDPVYFLRNPFPASLRIFMCFEVGNRSLKGLLEVINGDTNSKTSSYITALPEESACTDGLRDGEENVLTCDTALSGPCTRKILSLRCRTMYLVTSAVKYFGAAILSQEAFCWIGARGSRGDPKNQRSYYHSSEQWSKPKNLQPQTLTHPSGAGFTPELARTRRLPFGIMCTFISGLSTNWPCGSGGPSQALRVLMTARNQIVFRYVFGRNRLGFSRNFIVIRTEDGFLKSAGQEVCTSEKENCRFSRRKKRGVLHIAKGPPPHSAAVASPGAKSQCRGGKIGEEVRERLEAVEWEEAFFNFYFVSRVFVKSLGIASFSKDVLIRHIGGLESPLKSDTAELFMEDRVREGTPRRAGRKNPRYLSLSRCTPSVFTVFDSHCLQLQHAKTCRNHDDESGLSR</sequence>
<accession>A0A6H5GGK9</accession>